<reference evidence="1" key="1">
    <citation type="submission" date="2023-08" db="EMBL/GenBank/DDBJ databases">
        <title>A de novo genome assembly of Solanum verrucosum Schlechtendal, a Mexican diploid species geographically isolated from the other diploid A-genome species in potato relatives.</title>
        <authorList>
            <person name="Hosaka K."/>
        </authorList>
    </citation>
    <scope>NUCLEOTIDE SEQUENCE</scope>
    <source>
        <tissue evidence="1">Young leaves</tissue>
    </source>
</reference>
<gene>
    <name evidence="1" type="ORF">MTR67_048168</name>
</gene>
<dbReference type="EMBL" id="CP133622">
    <property type="protein sequence ID" value="WMV54783.1"/>
    <property type="molecule type" value="Genomic_DNA"/>
</dbReference>
<organism evidence="1 2">
    <name type="scientific">Solanum verrucosum</name>
    <dbReference type="NCBI Taxonomy" id="315347"/>
    <lineage>
        <taxon>Eukaryota</taxon>
        <taxon>Viridiplantae</taxon>
        <taxon>Streptophyta</taxon>
        <taxon>Embryophyta</taxon>
        <taxon>Tracheophyta</taxon>
        <taxon>Spermatophyta</taxon>
        <taxon>Magnoliopsida</taxon>
        <taxon>eudicotyledons</taxon>
        <taxon>Gunneridae</taxon>
        <taxon>Pentapetalae</taxon>
        <taxon>asterids</taxon>
        <taxon>lamiids</taxon>
        <taxon>Solanales</taxon>
        <taxon>Solanaceae</taxon>
        <taxon>Solanoideae</taxon>
        <taxon>Solaneae</taxon>
        <taxon>Solanum</taxon>
    </lineage>
</organism>
<sequence length="84" mass="9884">MNPLDFLRSQTSEDPQNFIDEVQKIFEVMLVTKNDRVELASYQLEDVANIWYILSGRRTWLQMQLLFLGISLVRPFWIGFSQGS</sequence>
<evidence type="ECO:0008006" key="3">
    <source>
        <dbReference type="Google" id="ProtNLM"/>
    </source>
</evidence>
<evidence type="ECO:0000313" key="2">
    <source>
        <dbReference type="Proteomes" id="UP001234989"/>
    </source>
</evidence>
<accession>A0AAF0ZYX8</accession>
<protein>
    <recommendedName>
        <fullName evidence="3">Gag-pol polyprotein</fullName>
    </recommendedName>
</protein>
<evidence type="ECO:0000313" key="1">
    <source>
        <dbReference type="EMBL" id="WMV54783.1"/>
    </source>
</evidence>
<dbReference type="Proteomes" id="UP001234989">
    <property type="component" value="Chromosome 11"/>
</dbReference>
<proteinExistence type="predicted"/>
<keyword evidence="2" id="KW-1185">Reference proteome</keyword>
<dbReference type="AlphaFoldDB" id="A0AAF0ZYX8"/>
<name>A0AAF0ZYX8_SOLVR</name>